<dbReference type="Proteomes" id="UP000035037">
    <property type="component" value="Unassembled WGS sequence"/>
</dbReference>
<feature type="domain" description="TonB-dependent receptor plug" evidence="13">
    <location>
        <begin position="75"/>
        <end position="178"/>
    </location>
</feature>
<evidence type="ECO:0000259" key="13">
    <source>
        <dbReference type="Pfam" id="PF07715"/>
    </source>
</evidence>
<dbReference type="InterPro" id="IPR010917">
    <property type="entry name" value="TonB_rcpt_CS"/>
</dbReference>
<evidence type="ECO:0000259" key="12">
    <source>
        <dbReference type="Pfam" id="PF00593"/>
    </source>
</evidence>
<dbReference type="EMBL" id="JYFQ01000079">
    <property type="protein sequence ID" value="KKZ13637.1"/>
    <property type="molecule type" value="Genomic_DNA"/>
</dbReference>
<evidence type="ECO:0000256" key="7">
    <source>
        <dbReference type="ARBA" id="ARBA00023077"/>
    </source>
</evidence>
<name>A0A0G8AW87_9SYNE</name>
<proteinExistence type="inferred from homology"/>
<evidence type="ECO:0000256" key="1">
    <source>
        <dbReference type="ARBA" id="ARBA00004571"/>
    </source>
</evidence>
<dbReference type="GO" id="GO:0015232">
    <property type="term" value="F:heme transmembrane transporter activity"/>
    <property type="evidence" value="ECO:0007669"/>
    <property type="project" value="InterPro"/>
</dbReference>
<evidence type="ECO:0000313" key="14">
    <source>
        <dbReference type="EMBL" id="KKZ13637.1"/>
    </source>
</evidence>
<dbReference type="InterPro" id="IPR037066">
    <property type="entry name" value="Plug_dom_sf"/>
</dbReference>
<comment type="subcellular location">
    <subcellularLocation>
        <location evidence="1 10">Cell outer membrane</location>
        <topology evidence="1 10">Multi-pass membrane protein</topology>
    </subcellularLocation>
</comment>
<dbReference type="InterPro" id="IPR011276">
    <property type="entry name" value="TonB_haem/Hb_rcpt"/>
</dbReference>
<keyword evidence="3 10" id="KW-0813">Transport</keyword>
<comment type="caution">
    <text evidence="14">The sequence shown here is derived from an EMBL/GenBank/DDBJ whole genome shotgun (WGS) entry which is preliminary data.</text>
</comment>
<keyword evidence="6" id="KW-0732">Signal</keyword>
<sequence>MAMHQLHDFRALVALDDPGYLSRISRGLLASTVSVISVFSLGTVWGQEQPDEPSAILELPEVRIFGAARDQRQLLETPSAATIVTLEEMNRIQPSTYEDLLGDMPGVLIYGGPRGVSQEPNIRGFQDDQVVVRVDGARQNFNLTHRGRFFMDPAILKRVEVLRGGASTMFGSGALGGVISFETKDAKDVLDPGDTWGGDVRLAFNSQGSEFLRAFTGALRQGNMDMLAFFSQRLMQEDLKDGHQDPILDSDIDNLNGVLKLSWQPSNQEHNLSFGYQIYTDHGNTPNTTDSVSTPTTVANRNFRNQQFRLSWDYEPQNNDFLDLSALIYYNDINLEERRQFDGRLDTTDFTTVGGEVTNLSGFRLGDVPVTLAYGLEIFQDQQEASRNGQPREQAPTARRSFYAGFAQADFAVLPKLTFSAGARYDGLSFDSQGLYLRRSESEFSPRLAVNYRPSDNTQLFASISQSFRAPSLTELYAQGTHFRVGGFPLCDRQQTDQAAQDFCSPGAPLFTGVNQFITTPNLKPERATQIEIGGRYQKRDVAREGDRLLLSGNAYYALVDNHVDSVVQFVDFSTAQFNPQTRRLEVNGSTTNRNVNAFLYGFEGEVSYDAQRWFASANITLPHGKQRDGIGKLASIPQNRASLTLGMRPTPDWETGLRSTITGAINEEDVPPDALTTPAFATLDFFMNFQPGSGPFADAVFSLGIDNLTDERYRVHPNGLNSPGRAVKLGTTFTF</sequence>
<dbReference type="InterPro" id="IPR012910">
    <property type="entry name" value="Plug_dom"/>
</dbReference>
<dbReference type="Gene3D" id="2.170.130.10">
    <property type="entry name" value="TonB-dependent receptor, plug domain"/>
    <property type="match status" value="1"/>
</dbReference>
<evidence type="ECO:0000256" key="6">
    <source>
        <dbReference type="ARBA" id="ARBA00022729"/>
    </source>
</evidence>
<organism evidence="14 15">
    <name type="scientific">Candidatus Synechococcus spongiarum 15L</name>
    <dbReference type="NCBI Taxonomy" id="1608419"/>
    <lineage>
        <taxon>Bacteria</taxon>
        <taxon>Bacillati</taxon>
        <taxon>Cyanobacteriota</taxon>
        <taxon>Cyanophyceae</taxon>
        <taxon>Synechococcales</taxon>
        <taxon>Synechococcaceae</taxon>
        <taxon>Synechococcus</taxon>
    </lineage>
</organism>
<feature type="domain" description="TonB-dependent receptor-like beta-barrel" evidence="12">
    <location>
        <begin position="251"/>
        <end position="709"/>
    </location>
</feature>
<dbReference type="Gene3D" id="2.40.170.20">
    <property type="entry name" value="TonB-dependent receptor, beta-barrel domain"/>
    <property type="match status" value="1"/>
</dbReference>
<dbReference type="Pfam" id="PF00593">
    <property type="entry name" value="TonB_dep_Rec_b-barrel"/>
    <property type="match status" value="1"/>
</dbReference>
<dbReference type="AlphaFoldDB" id="A0A0G8AW87"/>
<keyword evidence="8 10" id="KW-0472">Membrane</keyword>
<evidence type="ECO:0000256" key="9">
    <source>
        <dbReference type="ARBA" id="ARBA00023237"/>
    </source>
</evidence>
<comment type="similarity">
    <text evidence="2 10 11">Belongs to the TonB-dependent receptor family.</text>
</comment>
<dbReference type="SUPFAM" id="SSF56935">
    <property type="entry name" value="Porins"/>
    <property type="match status" value="1"/>
</dbReference>
<evidence type="ECO:0000256" key="2">
    <source>
        <dbReference type="ARBA" id="ARBA00009810"/>
    </source>
</evidence>
<keyword evidence="5 10" id="KW-0812">Transmembrane</keyword>
<reference evidence="14 15" key="2">
    <citation type="submission" date="2015-05" db="EMBL/GenBank/DDBJ databases">
        <title>Lifestyle Evolution in Cyanobacterial Symbionts of Sponges.</title>
        <authorList>
            <person name="Burgsdorf I."/>
            <person name="Slaby B.M."/>
            <person name="Handley K.M."/>
            <person name="Haber M."/>
            <person name="Blom J."/>
            <person name="Marshall C.W."/>
            <person name="Gilbert J.A."/>
            <person name="Hentschel U."/>
            <person name="Steindler L."/>
        </authorList>
    </citation>
    <scope>NUCLEOTIDE SEQUENCE [LARGE SCALE GENOMIC DNA]</scope>
    <source>
        <strain evidence="14">15L</strain>
    </source>
</reference>
<dbReference type="InterPro" id="IPR036942">
    <property type="entry name" value="Beta-barrel_TonB_sf"/>
</dbReference>
<evidence type="ECO:0000256" key="8">
    <source>
        <dbReference type="ARBA" id="ARBA00023136"/>
    </source>
</evidence>
<dbReference type="CDD" id="cd01347">
    <property type="entry name" value="ligand_gated_channel"/>
    <property type="match status" value="1"/>
</dbReference>
<dbReference type="Pfam" id="PF07715">
    <property type="entry name" value="Plug"/>
    <property type="match status" value="1"/>
</dbReference>
<accession>A0A0G8AW87</accession>
<gene>
    <name evidence="14" type="ORF">TQ37_03825</name>
</gene>
<reference evidence="14 15" key="1">
    <citation type="submission" date="2015-02" db="EMBL/GenBank/DDBJ databases">
        <authorList>
            <person name="Slaby B."/>
            <person name="Hentschel U."/>
        </authorList>
    </citation>
    <scope>NUCLEOTIDE SEQUENCE [LARGE SCALE GENOMIC DNA]</scope>
    <source>
        <strain evidence="14">15L</strain>
    </source>
</reference>
<evidence type="ECO:0000256" key="11">
    <source>
        <dbReference type="RuleBase" id="RU003357"/>
    </source>
</evidence>
<evidence type="ECO:0000313" key="15">
    <source>
        <dbReference type="Proteomes" id="UP000035037"/>
    </source>
</evidence>
<keyword evidence="7 11" id="KW-0798">TonB box</keyword>
<protein>
    <recommendedName>
        <fullName evidence="16">TonB-dependent receptor</fullName>
    </recommendedName>
</protein>
<dbReference type="NCBIfam" id="TIGR01786">
    <property type="entry name" value="TonB-hemlactrns"/>
    <property type="match status" value="1"/>
</dbReference>
<evidence type="ECO:0000256" key="4">
    <source>
        <dbReference type="ARBA" id="ARBA00022452"/>
    </source>
</evidence>
<dbReference type="InterPro" id="IPR039426">
    <property type="entry name" value="TonB-dep_rcpt-like"/>
</dbReference>
<keyword evidence="4 10" id="KW-1134">Transmembrane beta strand</keyword>
<dbReference type="GO" id="GO:0009279">
    <property type="term" value="C:cell outer membrane"/>
    <property type="evidence" value="ECO:0007669"/>
    <property type="project" value="UniProtKB-SubCell"/>
</dbReference>
<keyword evidence="9 10" id="KW-0998">Cell outer membrane</keyword>
<dbReference type="PATRIC" id="fig|1608419.3.peg.2235"/>
<dbReference type="NCBIfam" id="TIGR01785">
    <property type="entry name" value="TonB-hemin"/>
    <property type="match status" value="1"/>
</dbReference>
<dbReference type="PANTHER" id="PTHR30069">
    <property type="entry name" value="TONB-DEPENDENT OUTER MEMBRANE RECEPTOR"/>
    <property type="match status" value="1"/>
</dbReference>
<dbReference type="GO" id="GO:0044718">
    <property type="term" value="P:siderophore transmembrane transport"/>
    <property type="evidence" value="ECO:0007669"/>
    <property type="project" value="TreeGrafter"/>
</dbReference>
<dbReference type="PROSITE" id="PS52016">
    <property type="entry name" value="TONB_DEPENDENT_REC_3"/>
    <property type="match status" value="1"/>
</dbReference>
<dbReference type="PANTHER" id="PTHR30069:SF41">
    <property type="entry name" value="HEME_HEMOPEXIN UTILIZATION PROTEIN C"/>
    <property type="match status" value="1"/>
</dbReference>
<evidence type="ECO:0008006" key="16">
    <source>
        <dbReference type="Google" id="ProtNLM"/>
    </source>
</evidence>
<evidence type="ECO:0000256" key="3">
    <source>
        <dbReference type="ARBA" id="ARBA00022448"/>
    </source>
</evidence>
<evidence type="ECO:0000256" key="10">
    <source>
        <dbReference type="PROSITE-ProRule" id="PRU01360"/>
    </source>
</evidence>
<dbReference type="InterPro" id="IPR000531">
    <property type="entry name" value="Beta-barrel_TonB"/>
</dbReference>
<evidence type="ECO:0000256" key="5">
    <source>
        <dbReference type="ARBA" id="ARBA00022692"/>
    </source>
</evidence>
<dbReference type="InterPro" id="IPR010949">
    <property type="entry name" value="TonB_Hb/transfer/lactofer_rcpt"/>
</dbReference>
<dbReference type="PROSITE" id="PS01156">
    <property type="entry name" value="TONB_DEPENDENT_REC_2"/>
    <property type="match status" value="1"/>
</dbReference>
<dbReference type="GO" id="GO:0015344">
    <property type="term" value="F:siderophore uptake transmembrane transporter activity"/>
    <property type="evidence" value="ECO:0007669"/>
    <property type="project" value="TreeGrafter"/>
</dbReference>